<evidence type="ECO:0000313" key="2">
    <source>
        <dbReference type="EMBL" id="CAE7538087.1"/>
    </source>
</evidence>
<name>A0A812TUX1_9DINO</name>
<keyword evidence="3" id="KW-1185">Reference proteome</keyword>
<sequence length="575" mass="63346">MATALAWCLERVREHKCMDTNTSEVNRDFAGLLEKLRVHSQLDAADYLDEQLRSFMKCTLSSQYTLEPHAAILRAMLSLARSPTQVPGRVVRMLRGIYESRKKREKLQQRQAGEHAQDRKMLMELELQQVADHACEDWEEAWSVADLVMDETASPQSDGVSGAFTAADSSEGPSCDELLEEDKPELPADAALCRDLHGRLPRQPWQDALEEERFLLEKYFRGRGEEQEYLVALPLSEESLLQIAIQMLCGFYGEMVAPDQNGNLQWRPLHLPGVLGPKALAPLLQQLADLGSLLQELRSATALLEAVAPPFAPEPLLEALAQGLQEGTISGLTGLARTWDLWKSNLLSQEEGNEATEPVNAFGMCWQSMGLMLAEFLSQFVEELQQFEASAPDPDKPRTLMRLLQLTQPWFEAAEAVKNVLDTTLQTLHQRYRCTETETTDLQSRPKLGPSLAGLAAEELLSALSSCASSQGLIRSFSSCSGSAGRSSGQREREELLRDTISELWCGAARPLLRAAEQWGSVGELGSEFLSEVPSLLPPAVASAGRSVGALRAWSQVWVSADLHAGGSSASLYAL</sequence>
<dbReference type="CDD" id="cd22572">
    <property type="entry name" value="GCP5_NTD"/>
    <property type="match status" value="1"/>
</dbReference>
<dbReference type="Proteomes" id="UP000604046">
    <property type="component" value="Unassembled WGS sequence"/>
</dbReference>
<feature type="region of interest" description="Disordered" evidence="1">
    <location>
        <begin position="153"/>
        <end position="177"/>
    </location>
</feature>
<comment type="caution">
    <text evidence="2">The sequence shown here is derived from an EMBL/GenBank/DDBJ whole genome shotgun (WGS) entry which is preliminary data.</text>
</comment>
<dbReference type="InterPro" id="IPR059169">
    <property type="entry name" value="GCP5_N_ext"/>
</dbReference>
<dbReference type="EMBL" id="CAJNDS010002593">
    <property type="protein sequence ID" value="CAE7538087.1"/>
    <property type="molecule type" value="Genomic_DNA"/>
</dbReference>
<proteinExistence type="predicted"/>
<dbReference type="OrthoDB" id="446167at2759"/>
<evidence type="ECO:0000313" key="3">
    <source>
        <dbReference type="Proteomes" id="UP000604046"/>
    </source>
</evidence>
<gene>
    <name evidence="2" type="ORF">SNAT2548_LOCUS30167</name>
</gene>
<evidence type="ECO:0000256" key="1">
    <source>
        <dbReference type="SAM" id="MobiDB-lite"/>
    </source>
</evidence>
<dbReference type="AlphaFoldDB" id="A0A812TUX1"/>
<accession>A0A812TUX1</accession>
<protein>
    <submittedName>
        <fullName evidence="2">Uncharacterized protein</fullName>
    </submittedName>
</protein>
<reference evidence="2" key="1">
    <citation type="submission" date="2021-02" db="EMBL/GenBank/DDBJ databases">
        <authorList>
            <person name="Dougan E. K."/>
            <person name="Rhodes N."/>
            <person name="Thang M."/>
            <person name="Chan C."/>
        </authorList>
    </citation>
    <scope>NUCLEOTIDE SEQUENCE</scope>
</reference>
<organism evidence="2 3">
    <name type="scientific">Symbiodinium natans</name>
    <dbReference type="NCBI Taxonomy" id="878477"/>
    <lineage>
        <taxon>Eukaryota</taxon>
        <taxon>Sar</taxon>
        <taxon>Alveolata</taxon>
        <taxon>Dinophyceae</taxon>
        <taxon>Suessiales</taxon>
        <taxon>Symbiodiniaceae</taxon>
        <taxon>Symbiodinium</taxon>
    </lineage>
</organism>